<evidence type="ECO:0000313" key="1">
    <source>
        <dbReference type="EMBL" id="GAA2379804.1"/>
    </source>
</evidence>
<sequence>MNFVRVISRVSSGDVTAFAGAFAGAAAAGIAGSATSTGTAKAAAAAVARPFLTMEPPNDGARHPAGFTAWARAPGSGSY</sequence>
<keyword evidence="2" id="KW-1185">Reference proteome</keyword>
<organism evidence="1 2">
    <name type="scientific">Dactylosporangium salmoneum</name>
    <dbReference type="NCBI Taxonomy" id="53361"/>
    <lineage>
        <taxon>Bacteria</taxon>
        <taxon>Bacillati</taxon>
        <taxon>Actinomycetota</taxon>
        <taxon>Actinomycetes</taxon>
        <taxon>Micromonosporales</taxon>
        <taxon>Micromonosporaceae</taxon>
        <taxon>Dactylosporangium</taxon>
    </lineage>
</organism>
<comment type="caution">
    <text evidence="1">The sequence shown here is derived from an EMBL/GenBank/DDBJ whole genome shotgun (WGS) entry which is preliminary data.</text>
</comment>
<dbReference type="EMBL" id="BAAARV010000086">
    <property type="protein sequence ID" value="GAA2379804.1"/>
    <property type="molecule type" value="Genomic_DNA"/>
</dbReference>
<proteinExistence type="predicted"/>
<accession>A0ABN3HGN8</accession>
<dbReference type="Proteomes" id="UP001501444">
    <property type="component" value="Unassembled WGS sequence"/>
</dbReference>
<reference evidence="1 2" key="1">
    <citation type="journal article" date="2019" name="Int. J. Syst. Evol. Microbiol.">
        <title>The Global Catalogue of Microorganisms (GCM) 10K type strain sequencing project: providing services to taxonomists for standard genome sequencing and annotation.</title>
        <authorList>
            <consortium name="The Broad Institute Genomics Platform"/>
            <consortium name="The Broad Institute Genome Sequencing Center for Infectious Disease"/>
            <person name="Wu L."/>
            <person name="Ma J."/>
        </authorList>
    </citation>
    <scope>NUCLEOTIDE SEQUENCE [LARGE SCALE GENOMIC DNA]</scope>
    <source>
        <strain evidence="1 2">JCM 3272</strain>
    </source>
</reference>
<name>A0ABN3HGN8_9ACTN</name>
<evidence type="ECO:0000313" key="2">
    <source>
        <dbReference type="Proteomes" id="UP001501444"/>
    </source>
</evidence>
<protein>
    <submittedName>
        <fullName evidence="1">Uncharacterized protein</fullName>
    </submittedName>
</protein>
<gene>
    <name evidence="1" type="ORF">GCM10010170_086710</name>
</gene>